<comment type="caution">
    <text evidence="1">The sequence shown here is derived from an EMBL/GenBank/DDBJ whole genome shotgun (WGS) entry which is preliminary data.</text>
</comment>
<organism evidence="1 2">
    <name type="scientific">Flavobacterium algoritolerans</name>
    <dbReference type="NCBI Taxonomy" id="3041254"/>
    <lineage>
        <taxon>Bacteria</taxon>
        <taxon>Pseudomonadati</taxon>
        <taxon>Bacteroidota</taxon>
        <taxon>Flavobacteriia</taxon>
        <taxon>Flavobacteriales</taxon>
        <taxon>Flavobacteriaceae</taxon>
        <taxon>Flavobacterium</taxon>
    </lineage>
</organism>
<accession>A0ABT6V817</accession>
<reference evidence="1 2" key="1">
    <citation type="submission" date="2023-04" db="EMBL/GenBank/DDBJ databases">
        <title>Two novel species of Flavobacterium.</title>
        <authorList>
            <person name="Liu Q."/>
            <person name="Xin Y.-H."/>
        </authorList>
    </citation>
    <scope>NUCLEOTIDE SEQUENCE [LARGE SCALE GENOMIC DNA]</scope>
    <source>
        <strain evidence="1 2">LB1P51</strain>
    </source>
</reference>
<gene>
    <name evidence="1" type="ORF">QLS65_05655</name>
</gene>
<evidence type="ECO:0000313" key="2">
    <source>
        <dbReference type="Proteomes" id="UP001243403"/>
    </source>
</evidence>
<proteinExistence type="predicted"/>
<protein>
    <submittedName>
        <fullName evidence="1">Uncharacterized protein</fullName>
    </submittedName>
</protein>
<dbReference type="Proteomes" id="UP001243403">
    <property type="component" value="Unassembled WGS sequence"/>
</dbReference>
<keyword evidence="2" id="KW-1185">Reference proteome</keyword>
<evidence type="ECO:0000313" key="1">
    <source>
        <dbReference type="EMBL" id="MDI5894368.1"/>
    </source>
</evidence>
<dbReference type="EMBL" id="JASCRZ010000002">
    <property type="protein sequence ID" value="MDI5894368.1"/>
    <property type="molecule type" value="Genomic_DNA"/>
</dbReference>
<name>A0ABT6V817_9FLAO</name>
<dbReference type="RefSeq" id="WP_282715834.1">
    <property type="nucleotide sequence ID" value="NZ_JASCRZ010000002.1"/>
</dbReference>
<sequence>MPVTIIPITDHEVYTINGKTIYKDVNENWTCNVELSTKENMAFMNYKQLIIENRDVKKHTKSTYTG</sequence>